<dbReference type="SUPFAM" id="SSF144122">
    <property type="entry name" value="Tim10-like"/>
    <property type="match status" value="1"/>
</dbReference>
<comment type="subunit">
    <text evidence="1">Heterohexamer.</text>
</comment>
<dbReference type="Proteomes" id="UP000247498">
    <property type="component" value="Unassembled WGS sequence"/>
</dbReference>
<dbReference type="FunCoup" id="A0A2V0NZQ2">
    <property type="interactions" value="1650"/>
</dbReference>
<comment type="domain">
    <text evidence="1">The twin CX3C motif contains 4 conserved Cys residues that form 2 disulfide bonds in the mitochondrial intermembrane space.</text>
</comment>
<evidence type="ECO:0000259" key="2">
    <source>
        <dbReference type="Pfam" id="PF02953"/>
    </source>
</evidence>
<keyword evidence="1" id="KW-0143">Chaperone</keyword>
<proteinExistence type="inferred from homology"/>
<dbReference type="GO" id="GO:0015031">
    <property type="term" value="P:protein transport"/>
    <property type="evidence" value="ECO:0007669"/>
    <property type="project" value="UniProtKB-KW"/>
</dbReference>
<dbReference type="AlphaFoldDB" id="A0A2V0NZQ2"/>
<comment type="caution">
    <text evidence="3">The sequence shown here is derived from an EMBL/GenBank/DDBJ whole genome shotgun (WGS) entry which is preliminary data.</text>
</comment>
<keyword evidence="1" id="KW-0496">Mitochondrion</keyword>
<dbReference type="OrthoDB" id="344165at2759"/>
<organism evidence="3 4">
    <name type="scientific">Raphidocelis subcapitata</name>
    <dbReference type="NCBI Taxonomy" id="307507"/>
    <lineage>
        <taxon>Eukaryota</taxon>
        <taxon>Viridiplantae</taxon>
        <taxon>Chlorophyta</taxon>
        <taxon>core chlorophytes</taxon>
        <taxon>Chlorophyceae</taxon>
        <taxon>CS clade</taxon>
        <taxon>Sphaeropleales</taxon>
        <taxon>Selenastraceae</taxon>
        <taxon>Raphidocelis</taxon>
    </lineage>
</organism>
<evidence type="ECO:0000313" key="4">
    <source>
        <dbReference type="Proteomes" id="UP000247498"/>
    </source>
</evidence>
<sequence length="87" mass="9638">MAQHKPAAGPSQEMQAFIEREQQLAQVQTMIATLTDVCWDKCISSPGSYLSSRESSCIENCAKRFIDATQYILQRAAHKAQDPSSGF</sequence>
<dbReference type="STRING" id="307507.A0A2V0NZQ2"/>
<reference evidence="3 4" key="1">
    <citation type="journal article" date="2018" name="Sci. Rep.">
        <title>Raphidocelis subcapitata (=Pseudokirchneriella subcapitata) provides an insight into genome evolution and environmental adaptations in the Sphaeropleales.</title>
        <authorList>
            <person name="Suzuki S."/>
            <person name="Yamaguchi H."/>
            <person name="Nakajima N."/>
            <person name="Kawachi M."/>
        </authorList>
    </citation>
    <scope>NUCLEOTIDE SEQUENCE [LARGE SCALE GENOMIC DNA]</scope>
    <source>
        <strain evidence="3 4">NIES-35</strain>
    </source>
</reference>
<evidence type="ECO:0000256" key="1">
    <source>
        <dbReference type="RuleBase" id="RU367043"/>
    </source>
</evidence>
<evidence type="ECO:0000313" key="3">
    <source>
        <dbReference type="EMBL" id="GBF91063.1"/>
    </source>
</evidence>
<protein>
    <recommendedName>
        <fullName evidence="1">Mitochondrial import inner membrane translocase subunit</fullName>
    </recommendedName>
</protein>
<dbReference type="InParanoid" id="A0A2V0NZQ2"/>
<feature type="domain" description="Tim10-like" evidence="2">
    <location>
        <begin position="17"/>
        <end position="76"/>
    </location>
</feature>
<dbReference type="InterPro" id="IPR035427">
    <property type="entry name" value="Tim10-like_dom_sf"/>
</dbReference>
<keyword evidence="1" id="KW-0653">Protein transport</keyword>
<dbReference type="GO" id="GO:0005743">
    <property type="term" value="C:mitochondrial inner membrane"/>
    <property type="evidence" value="ECO:0007669"/>
    <property type="project" value="UniProtKB-SubCell"/>
</dbReference>
<dbReference type="Pfam" id="PF02953">
    <property type="entry name" value="zf-Tim10_DDP"/>
    <property type="match status" value="1"/>
</dbReference>
<dbReference type="Gene3D" id="1.10.287.810">
    <property type="entry name" value="Mitochondrial import inner membrane translocase subunit tim13 like domains"/>
    <property type="match status" value="1"/>
</dbReference>
<keyword evidence="1" id="KW-0472">Membrane</keyword>
<dbReference type="EMBL" id="BDRX01000021">
    <property type="protein sequence ID" value="GBF91063.1"/>
    <property type="molecule type" value="Genomic_DNA"/>
</dbReference>
<comment type="subcellular location">
    <subcellularLocation>
        <location evidence="1">Mitochondrion inner membrane</location>
        <topology evidence="1">Peripheral membrane protein</topology>
        <orientation evidence="1">Intermembrane side</orientation>
    </subcellularLocation>
</comment>
<keyword evidence="1" id="KW-0999">Mitochondrion inner membrane</keyword>
<keyword evidence="4" id="KW-1185">Reference proteome</keyword>
<keyword evidence="1" id="KW-1015">Disulfide bond</keyword>
<keyword evidence="1" id="KW-0811">Translocation</keyword>
<keyword evidence="1" id="KW-0813">Transport</keyword>
<name>A0A2V0NZQ2_9CHLO</name>
<comment type="similarity">
    <text evidence="1">Belongs to the small Tim family.</text>
</comment>
<comment type="function">
    <text evidence="1">Mitochondrial intermembrane chaperone that participates in the import and insertion of some multi-pass transmembrane proteins into the mitochondrial inner membrane. Also required for the transfer of beta-barrel precursors from the TOM complex to the sorting and assembly machinery (SAM complex) of the outer membrane. Acts as a chaperone-like protein that protects the hydrophobic precursors from aggregation and guide them through the mitochondrial intermembrane space.</text>
</comment>
<gene>
    <name evidence="3" type="ORF">Rsub_03919</name>
</gene>
<accession>A0A2V0NZQ2</accession>
<dbReference type="InterPro" id="IPR004217">
    <property type="entry name" value="Tim10-like"/>
</dbReference>